<proteinExistence type="predicted"/>
<keyword evidence="3" id="KW-1185">Reference proteome</keyword>
<dbReference type="STRING" id="1163406.A0A0L0N5D5"/>
<dbReference type="OrthoDB" id="6359816at2759"/>
<accession>A0A0L0N5D5</accession>
<dbReference type="Proteomes" id="UP000036947">
    <property type="component" value="Unassembled WGS sequence"/>
</dbReference>
<dbReference type="EMBL" id="LFRF01000020">
    <property type="protein sequence ID" value="KND89229.1"/>
    <property type="molecule type" value="Genomic_DNA"/>
</dbReference>
<evidence type="ECO:0000313" key="3">
    <source>
        <dbReference type="Proteomes" id="UP000036947"/>
    </source>
</evidence>
<reference evidence="2 3" key="1">
    <citation type="journal article" date="2015" name="BMC Genomics">
        <title>The genome of the truffle-parasite Tolypocladium ophioglossoides and the evolution of antifungal peptaibiotics.</title>
        <authorList>
            <person name="Quandt C.A."/>
            <person name="Bushley K.E."/>
            <person name="Spatafora J.W."/>
        </authorList>
    </citation>
    <scope>NUCLEOTIDE SEQUENCE [LARGE SCALE GENOMIC DNA]</scope>
    <source>
        <strain evidence="2 3">CBS 100239</strain>
    </source>
</reference>
<dbReference type="Gene3D" id="3.30.710.10">
    <property type="entry name" value="Potassium Channel Kv1.1, Chain A"/>
    <property type="match status" value="1"/>
</dbReference>
<evidence type="ECO:0000313" key="2">
    <source>
        <dbReference type="EMBL" id="KND89229.1"/>
    </source>
</evidence>
<gene>
    <name evidence="2" type="ORF">TOPH_06098</name>
</gene>
<dbReference type="PROSITE" id="PS50097">
    <property type="entry name" value="BTB"/>
    <property type="match status" value="1"/>
</dbReference>
<dbReference type="AlphaFoldDB" id="A0A0L0N5D5"/>
<dbReference type="SUPFAM" id="SSF54695">
    <property type="entry name" value="POZ domain"/>
    <property type="match status" value="1"/>
</dbReference>
<evidence type="ECO:0000259" key="1">
    <source>
        <dbReference type="PROSITE" id="PS50097"/>
    </source>
</evidence>
<dbReference type="CDD" id="cd18186">
    <property type="entry name" value="BTB_POZ_ZBTB_KLHL-like"/>
    <property type="match status" value="1"/>
</dbReference>
<dbReference type="SMART" id="SM00225">
    <property type="entry name" value="BTB"/>
    <property type="match status" value="1"/>
</dbReference>
<organism evidence="2 3">
    <name type="scientific">Tolypocladium ophioglossoides (strain CBS 100239)</name>
    <name type="common">Snaketongue truffleclub</name>
    <name type="synonym">Elaphocordyceps ophioglossoides</name>
    <dbReference type="NCBI Taxonomy" id="1163406"/>
    <lineage>
        <taxon>Eukaryota</taxon>
        <taxon>Fungi</taxon>
        <taxon>Dikarya</taxon>
        <taxon>Ascomycota</taxon>
        <taxon>Pezizomycotina</taxon>
        <taxon>Sordariomycetes</taxon>
        <taxon>Hypocreomycetidae</taxon>
        <taxon>Hypocreales</taxon>
        <taxon>Ophiocordycipitaceae</taxon>
        <taxon>Tolypocladium</taxon>
    </lineage>
</organism>
<dbReference type="Pfam" id="PF00651">
    <property type="entry name" value="BTB"/>
    <property type="match status" value="1"/>
</dbReference>
<comment type="caution">
    <text evidence="2">The sequence shown here is derived from an EMBL/GenBank/DDBJ whole genome shotgun (WGS) entry which is preliminary data.</text>
</comment>
<dbReference type="PANTHER" id="PTHR47843:SF5">
    <property type="entry name" value="BTB_POZ DOMAIN PROTEIN"/>
    <property type="match status" value="1"/>
</dbReference>
<feature type="domain" description="BTB" evidence="1">
    <location>
        <begin position="9"/>
        <end position="69"/>
    </location>
</feature>
<sequence length="222" mass="25558">MYFNQETYSDAVVRCNEQQFRVHRLVLSAHSEFFATMFSGAWKLQKEESLVELKEVDESVVEAMLRFMYHFDYSNINGASTMIFNAQVYGIAERYIIPSLKEHSAEKFRTAVSSGWNMGDFPLAIAEAYLSTPEGDRGLRDVVVEVCHMHIDSLIENHAFCQVLRETVGFAADMVIFRCGQRKAYRCPSCSHLIHDDISKGSYHCTKCGERRSNWVSYKFDE</sequence>
<protein>
    <submittedName>
        <fullName evidence="2">Kelch repeat and BTB domain-containing protein 4</fullName>
    </submittedName>
</protein>
<dbReference type="InterPro" id="IPR011333">
    <property type="entry name" value="SKP1/BTB/POZ_sf"/>
</dbReference>
<dbReference type="PANTHER" id="PTHR47843">
    <property type="entry name" value="BTB DOMAIN-CONTAINING PROTEIN-RELATED"/>
    <property type="match status" value="1"/>
</dbReference>
<name>A0A0L0N5D5_TOLOC</name>
<dbReference type="InterPro" id="IPR000210">
    <property type="entry name" value="BTB/POZ_dom"/>
</dbReference>